<evidence type="ECO:0000313" key="1">
    <source>
        <dbReference type="EMBL" id="KAF3555389.1"/>
    </source>
</evidence>
<accession>A0A8S9QY67</accession>
<dbReference type="AlphaFoldDB" id="A0A8S9QY67"/>
<evidence type="ECO:0000313" key="2">
    <source>
        <dbReference type="Proteomes" id="UP000712600"/>
    </source>
</evidence>
<reference evidence="1" key="1">
    <citation type="submission" date="2019-12" db="EMBL/GenBank/DDBJ databases">
        <title>Genome sequencing and annotation of Brassica cretica.</title>
        <authorList>
            <person name="Studholme D.J."/>
            <person name="Sarris P."/>
        </authorList>
    </citation>
    <scope>NUCLEOTIDE SEQUENCE</scope>
    <source>
        <strain evidence="1">PFS-109/04</strain>
        <tissue evidence="1">Leaf</tissue>
    </source>
</reference>
<organism evidence="1 2">
    <name type="scientific">Brassica cretica</name>
    <name type="common">Mustard</name>
    <dbReference type="NCBI Taxonomy" id="69181"/>
    <lineage>
        <taxon>Eukaryota</taxon>
        <taxon>Viridiplantae</taxon>
        <taxon>Streptophyta</taxon>
        <taxon>Embryophyta</taxon>
        <taxon>Tracheophyta</taxon>
        <taxon>Spermatophyta</taxon>
        <taxon>Magnoliopsida</taxon>
        <taxon>eudicotyledons</taxon>
        <taxon>Gunneridae</taxon>
        <taxon>Pentapetalae</taxon>
        <taxon>rosids</taxon>
        <taxon>malvids</taxon>
        <taxon>Brassicales</taxon>
        <taxon>Brassicaceae</taxon>
        <taxon>Brassiceae</taxon>
        <taxon>Brassica</taxon>
    </lineage>
</organism>
<dbReference type="EMBL" id="QGKX02000996">
    <property type="protein sequence ID" value="KAF3555389.1"/>
    <property type="molecule type" value="Genomic_DNA"/>
</dbReference>
<gene>
    <name evidence="1" type="ORF">F2Q69_00012974</name>
</gene>
<proteinExistence type="predicted"/>
<name>A0A8S9QY67_BRACR</name>
<sequence length="80" mass="8485">MLPRADAAVVLQCAGSCSSAAWLLGLGLGEGQIDEPRGFDGNFPPRIVEYAVVVVPGVLDRTVAAFQALRRFSRVGEVLK</sequence>
<comment type="caution">
    <text evidence="1">The sequence shown here is derived from an EMBL/GenBank/DDBJ whole genome shotgun (WGS) entry which is preliminary data.</text>
</comment>
<dbReference type="Proteomes" id="UP000712600">
    <property type="component" value="Unassembled WGS sequence"/>
</dbReference>
<protein>
    <submittedName>
        <fullName evidence="1">Uncharacterized protein</fullName>
    </submittedName>
</protein>